<name>A0A9W6ZFT0_9STRA</name>
<gene>
    <name evidence="4" type="ORF">TL16_g01014</name>
</gene>
<evidence type="ECO:0000313" key="5">
    <source>
        <dbReference type="Proteomes" id="UP001162640"/>
    </source>
</evidence>
<dbReference type="InterPro" id="IPR051608">
    <property type="entry name" value="RQC_Subunit_NEMF"/>
</dbReference>
<dbReference type="AlphaFoldDB" id="A0A9W6ZFT0"/>
<dbReference type="Pfam" id="PF05670">
    <property type="entry name" value="NFACT-R_1"/>
    <property type="match status" value="1"/>
</dbReference>
<feature type="domain" description="NFACT RNA-binding" evidence="3">
    <location>
        <begin position="150"/>
        <end position="241"/>
    </location>
</feature>
<dbReference type="GO" id="GO:0043023">
    <property type="term" value="F:ribosomal large subunit binding"/>
    <property type="evidence" value="ECO:0007669"/>
    <property type="project" value="TreeGrafter"/>
</dbReference>
<dbReference type="Proteomes" id="UP001162640">
    <property type="component" value="Unassembled WGS sequence"/>
</dbReference>
<protein>
    <recommendedName>
        <fullName evidence="3">NFACT RNA-binding domain-containing protein</fullName>
    </recommendedName>
</protein>
<dbReference type="InterPro" id="IPR008532">
    <property type="entry name" value="NFACT_RNA-bd"/>
</dbReference>
<organism evidence="4 5">
    <name type="scientific">Triparma laevis f. inornata</name>
    <dbReference type="NCBI Taxonomy" id="1714386"/>
    <lineage>
        <taxon>Eukaryota</taxon>
        <taxon>Sar</taxon>
        <taxon>Stramenopiles</taxon>
        <taxon>Ochrophyta</taxon>
        <taxon>Bolidophyceae</taxon>
        <taxon>Parmales</taxon>
        <taxon>Triparmaceae</taxon>
        <taxon>Triparma</taxon>
    </lineage>
</organism>
<dbReference type="GO" id="GO:1990112">
    <property type="term" value="C:RQC complex"/>
    <property type="evidence" value="ECO:0007669"/>
    <property type="project" value="TreeGrafter"/>
</dbReference>
<evidence type="ECO:0000256" key="1">
    <source>
        <dbReference type="SAM" id="MobiDB-lite"/>
    </source>
</evidence>
<dbReference type="GO" id="GO:0000049">
    <property type="term" value="F:tRNA binding"/>
    <property type="evidence" value="ECO:0007669"/>
    <property type="project" value="TreeGrafter"/>
</dbReference>
<feature type="signal peptide" evidence="2">
    <location>
        <begin position="1"/>
        <end position="19"/>
    </location>
</feature>
<comment type="caution">
    <text evidence="4">The sequence shown here is derived from an EMBL/GenBank/DDBJ whole genome shotgun (WGS) entry which is preliminary data.</text>
</comment>
<dbReference type="PANTHER" id="PTHR15239">
    <property type="entry name" value="NUCLEAR EXPORT MEDIATOR FACTOR NEMF"/>
    <property type="match status" value="1"/>
</dbReference>
<evidence type="ECO:0000313" key="4">
    <source>
        <dbReference type="EMBL" id="GMH51451.1"/>
    </source>
</evidence>
<feature type="region of interest" description="Disordered" evidence="1">
    <location>
        <begin position="123"/>
        <end position="147"/>
    </location>
</feature>
<dbReference type="GO" id="GO:0072344">
    <property type="term" value="P:rescue of stalled ribosome"/>
    <property type="evidence" value="ECO:0007669"/>
    <property type="project" value="TreeGrafter"/>
</dbReference>
<evidence type="ECO:0000259" key="3">
    <source>
        <dbReference type="Pfam" id="PF05670"/>
    </source>
</evidence>
<feature type="chain" id="PRO_5040890923" description="NFACT RNA-binding domain-containing protein" evidence="2">
    <location>
        <begin position="20"/>
        <end position="279"/>
    </location>
</feature>
<accession>A0A9W6ZFT0</accession>
<evidence type="ECO:0000256" key="2">
    <source>
        <dbReference type="SAM" id="SignalP"/>
    </source>
</evidence>
<feature type="compositionally biased region" description="Basic residues" evidence="1">
    <location>
        <begin position="133"/>
        <end position="147"/>
    </location>
</feature>
<proteinExistence type="predicted"/>
<dbReference type="EMBL" id="BLQM01000021">
    <property type="protein sequence ID" value="GMH51451.1"/>
    <property type="molecule type" value="Genomic_DNA"/>
</dbReference>
<keyword evidence="2" id="KW-0732">Signal</keyword>
<dbReference type="PANTHER" id="PTHR15239:SF6">
    <property type="entry name" value="RIBOSOME QUALITY CONTROL COMPLEX SUBUNIT NEMF"/>
    <property type="match status" value="1"/>
</dbReference>
<reference evidence="5" key="1">
    <citation type="journal article" date="2023" name="Commun. Biol.">
        <title>Genome analysis of Parmales, the sister group of diatoms, reveals the evolutionary specialization of diatoms from phago-mixotrophs to photoautotrophs.</title>
        <authorList>
            <person name="Ban H."/>
            <person name="Sato S."/>
            <person name="Yoshikawa S."/>
            <person name="Yamada K."/>
            <person name="Nakamura Y."/>
            <person name="Ichinomiya M."/>
            <person name="Sato N."/>
            <person name="Blanc-Mathieu R."/>
            <person name="Endo H."/>
            <person name="Kuwata A."/>
            <person name="Ogata H."/>
        </authorList>
    </citation>
    <scope>NUCLEOTIDE SEQUENCE [LARGE SCALE GENOMIC DNA]</scope>
</reference>
<sequence>MRIALVLIMLLATSTVIRSFRHTLLVHRPIFHHATTPPGRLFLSDPNSGDSAPKPAAAWNLKILKNKITNKIIRTHKKIGKGGPNLDTHMSTLQALTTLESLLSSPSSDVDAIVSAALSLDLDDLPSNPQPRGPKKMKGPKAQSKSRKPFRTYTFENITILVGKKAEDNDILSVGEARGEPNEVWLHASGYAGSHVVIKCDFDETPRPVLNAGALLAAKYSKNQSNRAKVNYTRCRNVSKPIGAKPGLVKLGGDVGVIEVDLKIGEGFLEELEEAVKIN</sequence>